<dbReference type="InterPro" id="IPR045342">
    <property type="entry name" value="Etd1"/>
</dbReference>
<name>A0AAN9UTY2_9PEZI</name>
<feature type="compositionally biased region" description="Basic and acidic residues" evidence="1">
    <location>
        <begin position="741"/>
        <end position="750"/>
    </location>
</feature>
<feature type="compositionally biased region" description="Polar residues" evidence="1">
    <location>
        <begin position="8"/>
        <end position="21"/>
    </location>
</feature>
<dbReference type="Pfam" id="PF20162">
    <property type="entry name" value="Etd1"/>
    <property type="match status" value="1"/>
</dbReference>
<evidence type="ECO:0000256" key="1">
    <source>
        <dbReference type="SAM" id="MobiDB-lite"/>
    </source>
</evidence>
<keyword evidence="3" id="KW-1185">Reference proteome</keyword>
<feature type="compositionally biased region" description="Basic and acidic residues" evidence="1">
    <location>
        <begin position="121"/>
        <end position="131"/>
    </location>
</feature>
<feature type="compositionally biased region" description="Acidic residues" evidence="1">
    <location>
        <begin position="650"/>
        <end position="660"/>
    </location>
</feature>
<feature type="region of interest" description="Disordered" evidence="1">
    <location>
        <begin position="1"/>
        <end position="357"/>
    </location>
</feature>
<dbReference type="GO" id="GO:0005096">
    <property type="term" value="F:GTPase activator activity"/>
    <property type="evidence" value="ECO:0007669"/>
    <property type="project" value="InterPro"/>
</dbReference>
<organism evidence="2 3">
    <name type="scientific">Diatrype stigma</name>
    <dbReference type="NCBI Taxonomy" id="117547"/>
    <lineage>
        <taxon>Eukaryota</taxon>
        <taxon>Fungi</taxon>
        <taxon>Dikarya</taxon>
        <taxon>Ascomycota</taxon>
        <taxon>Pezizomycotina</taxon>
        <taxon>Sordariomycetes</taxon>
        <taxon>Xylariomycetidae</taxon>
        <taxon>Xylariales</taxon>
        <taxon>Diatrypaceae</taxon>
        <taxon>Diatrype</taxon>
    </lineage>
</organism>
<comment type="caution">
    <text evidence="2">The sequence shown here is derived from an EMBL/GenBank/DDBJ whole genome shotgun (WGS) entry which is preliminary data.</text>
</comment>
<feature type="region of interest" description="Disordered" evidence="1">
    <location>
        <begin position="490"/>
        <end position="542"/>
    </location>
</feature>
<protein>
    <submittedName>
        <fullName evidence="2">Uncharacterized protein</fullName>
    </submittedName>
</protein>
<dbReference type="GO" id="GO:1902412">
    <property type="term" value="P:regulation of mitotic cytokinesis"/>
    <property type="evidence" value="ECO:0007669"/>
    <property type="project" value="InterPro"/>
</dbReference>
<feature type="compositionally biased region" description="Low complexity" evidence="1">
    <location>
        <begin position="853"/>
        <end position="870"/>
    </location>
</feature>
<feature type="region of interest" description="Disordered" evidence="1">
    <location>
        <begin position="647"/>
        <end position="760"/>
    </location>
</feature>
<dbReference type="Proteomes" id="UP001320420">
    <property type="component" value="Unassembled WGS sequence"/>
</dbReference>
<evidence type="ECO:0000313" key="2">
    <source>
        <dbReference type="EMBL" id="KAK7753896.1"/>
    </source>
</evidence>
<feature type="region of interest" description="Disordered" evidence="1">
    <location>
        <begin position="817"/>
        <end position="883"/>
    </location>
</feature>
<dbReference type="EMBL" id="JAKJXP020000025">
    <property type="protein sequence ID" value="KAK7753896.1"/>
    <property type="molecule type" value="Genomic_DNA"/>
</dbReference>
<feature type="compositionally biased region" description="Polar residues" evidence="1">
    <location>
        <begin position="282"/>
        <end position="297"/>
    </location>
</feature>
<proteinExistence type="predicted"/>
<feature type="compositionally biased region" description="Polar residues" evidence="1">
    <location>
        <begin position="49"/>
        <end position="61"/>
    </location>
</feature>
<reference evidence="2 3" key="1">
    <citation type="submission" date="2024-02" db="EMBL/GenBank/DDBJ databases">
        <title>De novo assembly and annotation of 12 fungi associated with fruit tree decline syndrome in Ontario, Canada.</title>
        <authorList>
            <person name="Sulman M."/>
            <person name="Ellouze W."/>
            <person name="Ilyukhin E."/>
        </authorList>
    </citation>
    <scope>NUCLEOTIDE SEQUENCE [LARGE SCALE GENOMIC DNA]</scope>
    <source>
        <strain evidence="2 3">M11/M66-122</strain>
    </source>
</reference>
<accession>A0AAN9UTY2</accession>
<feature type="compositionally biased region" description="Polar residues" evidence="1">
    <location>
        <begin position="871"/>
        <end position="883"/>
    </location>
</feature>
<sequence length="883" mass="97094">MTLRRPATSHQRSATLQQQIDAESLSPLPKVSSEQQRRPRARTLATPRSASGPTPSTSTWKSFWHSRLARLRSTPLRLGDSGAPSSAKRIRVEPRSLQRAYLMSPNSIMPGHAPVEEEEAPERPSNVEDSPRSNGPPRTPEETPSKQLRRSISVHFGSPSWLPKPGSIRRRKRGEDSAGENKRHVSAPASADTTPEKASHRPSTAVALNGAEPSRAESDLTAIFRPPNTTRSPSPPLPSPLPLNRLSSYHIDIPQLRSISPTSPGRPDGLVSPTATRRVHSGASQARTLDRSSTVASSEYHRGFTSGDDDTDFKTDTPWDSLRTTASGRRRALDSPAESMFDESPPGTAGNNTKPKRLSIQEILGPLYDGGKIMEEDENLPTPMRGTSTKAETEDELTFGSVSPEFTLSREPRTSLDDDDDFDWAKEDESQIFHHLSPPSSMNSRRGSPSLRIALANISGNNAFDPHHDTASERPRSTIFDWTEPAHHDKHDSGSYSFRPKTVHGKQEIDLRGGRLNRKGPTAAHVRSQSVPALPDPIDSSKSTPKFGTWGLSTKNVSEDWDDDFEFEEEADFALVTGKKHDKRFSMVVPASIQATQPTVKAHSGQIRELSLLVNDLKRLCRLGREMDMLRGSSTMLWREAGDIIALASPDEDSTEETDPESTSSDNDPVQTDPPFSAQGFDGAWQDDFEQNTHTSLNEKASRDNDRRTSRRRSVFSPEDDIFGTWDQTEAEAPAVPDRPLTPEHLEISNDIRSSSVARSAMAAMRSRTPRTATNFGHEPAHSKLNFDTNSLKELVKQASELRDALSDIVRKADCIAQSPARTPRRDRGDGSPAFTRVFDGPTPSPTRRLPQSHSSSSLLGGASVAGSPSNGLNQRMQMMTVK</sequence>
<dbReference type="AlphaFoldDB" id="A0AAN9UTY2"/>
<evidence type="ECO:0000313" key="3">
    <source>
        <dbReference type="Proteomes" id="UP001320420"/>
    </source>
</evidence>
<gene>
    <name evidence="2" type="ORF">SLS62_004262</name>
</gene>
<feature type="compositionally biased region" description="Basic and acidic residues" evidence="1">
    <location>
        <begin position="173"/>
        <end position="183"/>
    </location>
</feature>